<reference evidence="2 3" key="1">
    <citation type="journal article" date="2023" name="Plant Dis.">
        <title>First Report of Diplodia intermedia Causing Canker and Dieback Diseases on Apple Trees in Canada.</title>
        <authorList>
            <person name="Ellouze W."/>
            <person name="Ilyukhin E."/>
            <person name="Sulman M."/>
            <person name="Ali S."/>
        </authorList>
    </citation>
    <scope>NUCLEOTIDE SEQUENCE [LARGE SCALE GENOMIC DNA]</scope>
    <source>
        <strain evidence="2 3">M45-28</strain>
    </source>
</reference>
<dbReference type="EMBL" id="JAKEKT020000038">
    <property type="protein sequence ID" value="KAL1641688.1"/>
    <property type="molecule type" value="Genomic_DNA"/>
</dbReference>
<keyword evidence="1" id="KW-0812">Transmembrane</keyword>
<evidence type="ECO:0000256" key="1">
    <source>
        <dbReference type="SAM" id="Phobius"/>
    </source>
</evidence>
<evidence type="ECO:0008006" key="4">
    <source>
        <dbReference type="Google" id="ProtNLM"/>
    </source>
</evidence>
<gene>
    <name evidence="2" type="ORF">SLS58_005966</name>
</gene>
<keyword evidence="3" id="KW-1185">Reference proteome</keyword>
<sequence>MEPPAGVLPDFVDPPSYYNTLLILSIIWTLSMIALVAVRLGIKGFSKALWWDDQTKVGLGRHMWDIPVTWLIREENLKVNPALRTLHRTV</sequence>
<protein>
    <recommendedName>
        <fullName evidence="4">ATP synthase F0 subunit 8</fullName>
    </recommendedName>
</protein>
<evidence type="ECO:0000313" key="3">
    <source>
        <dbReference type="Proteomes" id="UP001521184"/>
    </source>
</evidence>
<proteinExistence type="predicted"/>
<comment type="caution">
    <text evidence="2">The sequence shown here is derived from an EMBL/GenBank/DDBJ whole genome shotgun (WGS) entry which is preliminary data.</text>
</comment>
<keyword evidence="1" id="KW-1133">Transmembrane helix</keyword>
<evidence type="ECO:0000313" key="2">
    <source>
        <dbReference type="EMBL" id="KAL1641688.1"/>
    </source>
</evidence>
<keyword evidence="1" id="KW-0472">Membrane</keyword>
<feature type="transmembrane region" description="Helical" evidence="1">
    <location>
        <begin position="20"/>
        <end position="42"/>
    </location>
</feature>
<accession>A0ABR3TPC7</accession>
<name>A0ABR3TPC7_9PEZI</name>
<dbReference type="Proteomes" id="UP001521184">
    <property type="component" value="Unassembled WGS sequence"/>
</dbReference>
<organism evidence="2 3">
    <name type="scientific">Diplodia intermedia</name>
    <dbReference type="NCBI Taxonomy" id="856260"/>
    <lineage>
        <taxon>Eukaryota</taxon>
        <taxon>Fungi</taxon>
        <taxon>Dikarya</taxon>
        <taxon>Ascomycota</taxon>
        <taxon>Pezizomycotina</taxon>
        <taxon>Dothideomycetes</taxon>
        <taxon>Dothideomycetes incertae sedis</taxon>
        <taxon>Botryosphaeriales</taxon>
        <taxon>Botryosphaeriaceae</taxon>
        <taxon>Diplodia</taxon>
    </lineage>
</organism>